<feature type="domain" description="ABC transmembrane type-1" evidence="10">
    <location>
        <begin position="10"/>
        <end position="292"/>
    </location>
</feature>
<keyword evidence="12" id="KW-1185">Reference proteome</keyword>
<protein>
    <submittedName>
        <fullName evidence="11">ABC transporter ATP-binding protein/permease</fullName>
    </submittedName>
</protein>
<evidence type="ECO:0000313" key="11">
    <source>
        <dbReference type="EMBL" id="MCQ4081298.1"/>
    </source>
</evidence>
<evidence type="ECO:0000256" key="1">
    <source>
        <dbReference type="ARBA" id="ARBA00004651"/>
    </source>
</evidence>
<name>A0ABT1PUE8_9ACTN</name>
<dbReference type="CDD" id="cd18564">
    <property type="entry name" value="ABC_6TM_exporter_like"/>
    <property type="match status" value="1"/>
</dbReference>
<evidence type="ECO:0000256" key="5">
    <source>
        <dbReference type="ARBA" id="ARBA00022989"/>
    </source>
</evidence>
<evidence type="ECO:0000256" key="8">
    <source>
        <dbReference type="SAM" id="Phobius"/>
    </source>
</evidence>
<feature type="transmembrane region" description="Helical" evidence="8">
    <location>
        <begin position="231"/>
        <end position="254"/>
    </location>
</feature>
<dbReference type="SUPFAM" id="SSF52540">
    <property type="entry name" value="P-loop containing nucleoside triphosphate hydrolases"/>
    <property type="match status" value="1"/>
</dbReference>
<dbReference type="InterPro" id="IPR011527">
    <property type="entry name" value="ABC1_TM_dom"/>
</dbReference>
<feature type="domain" description="ABC transporter" evidence="9">
    <location>
        <begin position="326"/>
        <end position="552"/>
    </location>
</feature>
<evidence type="ECO:0000259" key="9">
    <source>
        <dbReference type="PROSITE" id="PS50893"/>
    </source>
</evidence>
<dbReference type="PROSITE" id="PS00211">
    <property type="entry name" value="ABC_TRANSPORTER_1"/>
    <property type="match status" value="1"/>
</dbReference>
<keyword evidence="3" id="KW-0547">Nucleotide-binding</keyword>
<dbReference type="PANTHER" id="PTHR43394">
    <property type="entry name" value="ATP-DEPENDENT PERMEASE MDL1, MITOCHONDRIAL"/>
    <property type="match status" value="1"/>
</dbReference>
<keyword evidence="4 11" id="KW-0067">ATP-binding</keyword>
<feature type="transmembrane region" description="Helical" evidence="8">
    <location>
        <begin position="120"/>
        <end position="139"/>
    </location>
</feature>
<evidence type="ECO:0000259" key="10">
    <source>
        <dbReference type="PROSITE" id="PS50929"/>
    </source>
</evidence>
<dbReference type="SUPFAM" id="SSF90123">
    <property type="entry name" value="ABC transporter transmembrane region"/>
    <property type="match status" value="1"/>
</dbReference>
<dbReference type="SMART" id="SM00382">
    <property type="entry name" value="AAA"/>
    <property type="match status" value="1"/>
</dbReference>
<dbReference type="InterPro" id="IPR003439">
    <property type="entry name" value="ABC_transporter-like_ATP-bd"/>
</dbReference>
<dbReference type="Pfam" id="PF00664">
    <property type="entry name" value="ABC_membrane"/>
    <property type="match status" value="1"/>
</dbReference>
<dbReference type="PROSITE" id="PS50929">
    <property type="entry name" value="ABC_TM1F"/>
    <property type="match status" value="1"/>
</dbReference>
<keyword evidence="2 8" id="KW-0812">Transmembrane</keyword>
<keyword evidence="6 8" id="KW-0472">Membrane</keyword>
<dbReference type="RefSeq" id="WP_255920206.1">
    <property type="nucleotide sequence ID" value="NZ_JANFNG010000007.1"/>
</dbReference>
<dbReference type="InterPro" id="IPR003593">
    <property type="entry name" value="AAA+_ATPase"/>
</dbReference>
<dbReference type="Proteomes" id="UP001057702">
    <property type="component" value="Unassembled WGS sequence"/>
</dbReference>
<proteinExistence type="predicted"/>
<accession>A0ABT1PUE8</accession>
<keyword evidence="5 8" id="KW-1133">Transmembrane helix</keyword>
<comment type="subcellular location">
    <subcellularLocation>
        <location evidence="1">Cell membrane</location>
        <topology evidence="1">Multi-pass membrane protein</topology>
    </subcellularLocation>
</comment>
<dbReference type="EMBL" id="JANFNG010000007">
    <property type="protein sequence ID" value="MCQ4081298.1"/>
    <property type="molecule type" value="Genomic_DNA"/>
</dbReference>
<dbReference type="PANTHER" id="PTHR43394:SF1">
    <property type="entry name" value="ATP-BINDING CASSETTE SUB-FAMILY B MEMBER 10, MITOCHONDRIAL"/>
    <property type="match status" value="1"/>
</dbReference>
<evidence type="ECO:0000256" key="4">
    <source>
        <dbReference type="ARBA" id="ARBA00022840"/>
    </source>
</evidence>
<sequence>MARPDRYWLVLAAALLVTGSAGQVVLIWFFKDLVDGVLVPRQFSHFWPVAAAMAGTAAASAVATFLGDYTAARVAERFMLRLRTATVEHLHTLPPDTHRKRWHGDVVARLTADIYRIEELVATGVVKVGSALVSLVFFAGAAVYLSWQLAVAAFVISPLFFFAARSFSRRIQIRSREARRRNGGVTAVVEESLANSALAHAYNQQEREIARVRREGQALLRADLATARVAYAYPAVLDVLEVVAGLTVVGLGVLELSRGALTIGGLLAFAAFLTELFGPVQQLSRLASVFGAATAGAERVIELLGTSPPARERPDAIDLRPVHGLLSCENVEAIYPGEGAVAVLRDVNFSVAPGEILAVMGPSGAGKSTLAKLLVRFMDPAAGTIRLDGVDLRDCTLASVRDAVTLLPQQAQLFHATIRDNILYGRPGATEEEMVEAAHNADAHGFITALPRGYDSVIGEDGFQLSGGQAQRIAIARAFLRGTPVLVLDEPTAGLDAEAAAHILEPLRRLMTGRTTVLFTHDHRLAGGADVIHTLPRTASGGQQRQRVSSGAS</sequence>
<feature type="transmembrane region" description="Helical" evidence="8">
    <location>
        <begin position="7"/>
        <end position="30"/>
    </location>
</feature>
<comment type="caution">
    <text evidence="11">The sequence shown here is derived from an EMBL/GenBank/DDBJ whole genome shotgun (WGS) entry which is preliminary data.</text>
</comment>
<gene>
    <name evidence="11" type="ORF">NGB36_11970</name>
</gene>
<evidence type="ECO:0000256" key="7">
    <source>
        <dbReference type="SAM" id="Coils"/>
    </source>
</evidence>
<feature type="coiled-coil region" evidence="7">
    <location>
        <begin position="195"/>
        <end position="222"/>
    </location>
</feature>
<dbReference type="Gene3D" id="3.40.50.300">
    <property type="entry name" value="P-loop containing nucleotide triphosphate hydrolases"/>
    <property type="match status" value="1"/>
</dbReference>
<dbReference type="InterPro" id="IPR027417">
    <property type="entry name" value="P-loop_NTPase"/>
</dbReference>
<evidence type="ECO:0000313" key="12">
    <source>
        <dbReference type="Proteomes" id="UP001057702"/>
    </source>
</evidence>
<dbReference type="PROSITE" id="PS50893">
    <property type="entry name" value="ABC_TRANSPORTER_2"/>
    <property type="match status" value="1"/>
</dbReference>
<evidence type="ECO:0000256" key="6">
    <source>
        <dbReference type="ARBA" id="ARBA00023136"/>
    </source>
</evidence>
<dbReference type="Gene3D" id="1.20.1560.10">
    <property type="entry name" value="ABC transporter type 1, transmembrane domain"/>
    <property type="match status" value="1"/>
</dbReference>
<dbReference type="GO" id="GO:0005524">
    <property type="term" value="F:ATP binding"/>
    <property type="evidence" value="ECO:0007669"/>
    <property type="project" value="UniProtKB-KW"/>
</dbReference>
<dbReference type="InterPro" id="IPR039421">
    <property type="entry name" value="Type_1_exporter"/>
</dbReference>
<dbReference type="InterPro" id="IPR036640">
    <property type="entry name" value="ABC1_TM_sf"/>
</dbReference>
<dbReference type="InterPro" id="IPR017871">
    <property type="entry name" value="ABC_transporter-like_CS"/>
</dbReference>
<evidence type="ECO:0000256" key="2">
    <source>
        <dbReference type="ARBA" id="ARBA00022692"/>
    </source>
</evidence>
<dbReference type="Pfam" id="PF00005">
    <property type="entry name" value="ABC_tran"/>
    <property type="match status" value="1"/>
</dbReference>
<organism evidence="11 12">
    <name type="scientific">Streptomyces humicola</name>
    <dbReference type="NCBI Taxonomy" id="2953240"/>
    <lineage>
        <taxon>Bacteria</taxon>
        <taxon>Bacillati</taxon>
        <taxon>Actinomycetota</taxon>
        <taxon>Actinomycetes</taxon>
        <taxon>Kitasatosporales</taxon>
        <taxon>Streptomycetaceae</taxon>
        <taxon>Streptomyces</taxon>
    </lineage>
</organism>
<feature type="transmembrane region" description="Helical" evidence="8">
    <location>
        <begin position="145"/>
        <end position="164"/>
    </location>
</feature>
<reference evidence="11" key="1">
    <citation type="submission" date="2022-06" db="EMBL/GenBank/DDBJ databases">
        <title>Draft genome sequence of Streptomyces sp. RB6PN25 isolated from peat swamp forest in Thailand.</title>
        <authorList>
            <person name="Duangmal K."/>
            <person name="Klaysubun C."/>
        </authorList>
    </citation>
    <scope>NUCLEOTIDE SEQUENCE</scope>
    <source>
        <strain evidence="11">RB6PN25</strain>
    </source>
</reference>
<keyword evidence="7" id="KW-0175">Coiled coil</keyword>
<feature type="transmembrane region" description="Helical" evidence="8">
    <location>
        <begin position="50"/>
        <end position="71"/>
    </location>
</feature>
<evidence type="ECO:0000256" key="3">
    <source>
        <dbReference type="ARBA" id="ARBA00022741"/>
    </source>
</evidence>